<comment type="caution">
    <text evidence="2">The sequence shown here is derived from an EMBL/GenBank/DDBJ whole genome shotgun (WGS) entry which is preliminary data.</text>
</comment>
<reference evidence="2 3" key="1">
    <citation type="submission" date="2021-12" db="EMBL/GenBank/DDBJ databases">
        <title>High titer production of polyol ester of fatty acids by Rhodotorula paludigena BS15 towards product separation-free biomass refinery.</title>
        <authorList>
            <person name="Mano J."/>
            <person name="Ono H."/>
            <person name="Tanaka T."/>
            <person name="Naito K."/>
            <person name="Sushida H."/>
            <person name="Ike M."/>
            <person name="Tokuyasu K."/>
            <person name="Kitaoka M."/>
        </authorList>
    </citation>
    <scope>NUCLEOTIDE SEQUENCE [LARGE SCALE GENOMIC DNA]</scope>
    <source>
        <strain evidence="2 3">BS15</strain>
    </source>
</reference>
<accession>A0AAV5GJK0</accession>
<keyword evidence="3" id="KW-1185">Reference proteome</keyword>
<evidence type="ECO:0000313" key="3">
    <source>
        <dbReference type="Proteomes" id="UP001342314"/>
    </source>
</evidence>
<feature type="compositionally biased region" description="Gly residues" evidence="1">
    <location>
        <begin position="304"/>
        <end position="313"/>
    </location>
</feature>
<feature type="compositionally biased region" description="Low complexity" evidence="1">
    <location>
        <begin position="389"/>
        <end position="405"/>
    </location>
</feature>
<evidence type="ECO:0000313" key="2">
    <source>
        <dbReference type="EMBL" id="GJN90074.1"/>
    </source>
</evidence>
<dbReference type="EMBL" id="BQKY01000006">
    <property type="protein sequence ID" value="GJN90074.1"/>
    <property type="molecule type" value="Genomic_DNA"/>
</dbReference>
<protein>
    <submittedName>
        <fullName evidence="2">Uncharacterized protein</fullName>
    </submittedName>
</protein>
<dbReference type="Proteomes" id="UP001342314">
    <property type="component" value="Unassembled WGS sequence"/>
</dbReference>
<feature type="region of interest" description="Disordered" evidence="1">
    <location>
        <begin position="254"/>
        <end position="414"/>
    </location>
</feature>
<feature type="compositionally biased region" description="Acidic residues" evidence="1">
    <location>
        <begin position="369"/>
        <end position="382"/>
    </location>
</feature>
<sequence>MCDRSTTGSDGAALAHWRILLGDVSYFRIFIVTQTILAIFGKHGLTHYVTVGGSKEKIVIGDLCIVETFDEHELKKVFATAEAARKDWTSHCSLFKYNDLDSRGYGRLLAALPEDDVGLLSGIEFLPPGLVAFFKSFVKELIDQNNVIDALGIAVDAQEDKRTMAALKMVNDFINGSHDEKATRLPRILSEPLLKKVWQAGAVKNADLPDGFLLPDQPAIDACFAAAEQFGYERTPGDAALPAILKRALELKKKNAAKDEKDEDDKAGDDEVKDASTAQPFVGAAHGGKGGSGASSTGKQVFGGAVGSKGTDGGSKDSLGVLGMSGKAPKKRKAMEEEEDEAPVQAKQRAYSGGSLGAPLKKPNPIILDSEDEFDELIDEDDRTTTPYSAGASSSKGVSNSKGVSGAKGKGKGV</sequence>
<proteinExistence type="predicted"/>
<name>A0AAV5GJK0_9BASI</name>
<dbReference type="AlphaFoldDB" id="A0AAV5GJK0"/>
<gene>
    <name evidence="2" type="ORF">Rhopal_003072-T1</name>
</gene>
<organism evidence="2 3">
    <name type="scientific">Rhodotorula paludigena</name>
    <dbReference type="NCBI Taxonomy" id="86838"/>
    <lineage>
        <taxon>Eukaryota</taxon>
        <taxon>Fungi</taxon>
        <taxon>Dikarya</taxon>
        <taxon>Basidiomycota</taxon>
        <taxon>Pucciniomycotina</taxon>
        <taxon>Microbotryomycetes</taxon>
        <taxon>Sporidiobolales</taxon>
        <taxon>Sporidiobolaceae</taxon>
        <taxon>Rhodotorula</taxon>
    </lineage>
</organism>
<evidence type="ECO:0000256" key="1">
    <source>
        <dbReference type="SAM" id="MobiDB-lite"/>
    </source>
</evidence>